<dbReference type="RefSeq" id="WP_009199396.1">
    <property type="nucleotide sequence ID" value="NZ_LVZK01000001.1"/>
</dbReference>
<dbReference type="InterPro" id="IPR016032">
    <property type="entry name" value="Sig_transdc_resp-reg_C-effctor"/>
</dbReference>
<proteinExistence type="predicted"/>
<keyword evidence="3" id="KW-0238">DNA-binding</keyword>
<dbReference type="InterPro" id="IPR001789">
    <property type="entry name" value="Sig_transdc_resp-reg_receiver"/>
</dbReference>
<dbReference type="SUPFAM" id="SSF52172">
    <property type="entry name" value="CheY-like"/>
    <property type="match status" value="1"/>
</dbReference>
<dbReference type="GO" id="GO:0003677">
    <property type="term" value="F:DNA binding"/>
    <property type="evidence" value="ECO:0007669"/>
    <property type="project" value="UniProtKB-KW"/>
</dbReference>
<dbReference type="PANTHER" id="PTHR43214">
    <property type="entry name" value="TWO-COMPONENT RESPONSE REGULATOR"/>
    <property type="match status" value="1"/>
</dbReference>
<gene>
    <name evidence="8" type="ORF">A4H34_04635</name>
</gene>
<evidence type="ECO:0000256" key="3">
    <source>
        <dbReference type="ARBA" id="ARBA00023125"/>
    </source>
</evidence>
<dbReference type="GO" id="GO:0006355">
    <property type="term" value="P:regulation of DNA-templated transcription"/>
    <property type="evidence" value="ECO:0007669"/>
    <property type="project" value="InterPro"/>
</dbReference>
<dbReference type="OrthoDB" id="3680166at2"/>
<dbReference type="InterPro" id="IPR000792">
    <property type="entry name" value="Tscrpt_reg_LuxR_C"/>
</dbReference>
<keyword evidence="9" id="KW-1185">Reference proteome</keyword>
<evidence type="ECO:0000313" key="8">
    <source>
        <dbReference type="EMBL" id="OAP86436.1"/>
    </source>
</evidence>
<dbReference type="SMART" id="SM00448">
    <property type="entry name" value="REC"/>
    <property type="match status" value="1"/>
</dbReference>
<keyword evidence="2" id="KW-0805">Transcription regulation</keyword>
<dbReference type="InterPro" id="IPR011006">
    <property type="entry name" value="CheY-like_superfamily"/>
</dbReference>
<keyword evidence="4" id="KW-0804">Transcription</keyword>
<dbReference type="Pfam" id="PF00196">
    <property type="entry name" value="GerE"/>
    <property type="match status" value="1"/>
</dbReference>
<keyword evidence="1 5" id="KW-0597">Phosphoprotein</keyword>
<dbReference type="PANTHER" id="PTHR43214:SF24">
    <property type="entry name" value="TRANSCRIPTIONAL REGULATORY PROTEIN NARL-RELATED"/>
    <property type="match status" value="1"/>
</dbReference>
<protein>
    <recommendedName>
        <fullName evidence="10">DNA-binding response regulator</fullName>
    </recommendedName>
</protein>
<dbReference type="Pfam" id="PF00072">
    <property type="entry name" value="Response_reg"/>
    <property type="match status" value="1"/>
</dbReference>
<feature type="domain" description="Response regulatory" evidence="7">
    <location>
        <begin position="25"/>
        <end position="141"/>
    </location>
</feature>
<sequence length="235" mass="25657">MKESERLARGARKGGPGADRKKAIRVVVVDDDEEVRKNIATFLETAEDIQIVGMGENGMEAVRLVGRLDPDILVTDIRMPLMDGITASEQVKALYPDTKILLLTTFDDDEAMLSGLQAGAGAYLLKNTSPEDIVKSIREVSSGGTVVSPGPTSRLVKNYLVPLPPDSGVNVQFSKREMDVLRLLCQAHSNSEIAAQLYVQESTVKTHISSIMAKLEVNSRLKVVVRAYELGLVRH</sequence>
<dbReference type="AlphaFoldDB" id="A0A179B412"/>
<dbReference type="CDD" id="cd06170">
    <property type="entry name" value="LuxR_C_like"/>
    <property type="match status" value="1"/>
</dbReference>
<evidence type="ECO:0000313" key="9">
    <source>
        <dbReference type="Proteomes" id="UP000078368"/>
    </source>
</evidence>
<dbReference type="InterPro" id="IPR058245">
    <property type="entry name" value="NreC/VraR/RcsB-like_REC"/>
</dbReference>
<feature type="modified residue" description="4-aspartylphosphate" evidence="5">
    <location>
        <position position="76"/>
    </location>
</feature>
<dbReference type="PROSITE" id="PS50110">
    <property type="entry name" value="RESPONSE_REGULATORY"/>
    <property type="match status" value="1"/>
</dbReference>
<dbReference type="Gene3D" id="3.40.50.2300">
    <property type="match status" value="1"/>
</dbReference>
<comment type="caution">
    <text evidence="8">The sequence shown here is derived from an EMBL/GenBank/DDBJ whole genome shotgun (WGS) entry which is preliminary data.</text>
</comment>
<evidence type="ECO:0008006" key="10">
    <source>
        <dbReference type="Google" id="ProtNLM"/>
    </source>
</evidence>
<dbReference type="EMBL" id="LVZK01000001">
    <property type="protein sequence ID" value="OAP86436.1"/>
    <property type="molecule type" value="Genomic_DNA"/>
</dbReference>
<name>A0A179B412_9ACTO</name>
<organism evidence="8 9">
    <name type="scientific">Peptidiphaga gingivicola</name>
    <dbReference type="NCBI Taxonomy" id="2741497"/>
    <lineage>
        <taxon>Bacteria</taxon>
        <taxon>Bacillati</taxon>
        <taxon>Actinomycetota</taxon>
        <taxon>Actinomycetes</taxon>
        <taxon>Actinomycetales</taxon>
        <taxon>Actinomycetaceae</taxon>
        <taxon>Peptidiphaga</taxon>
    </lineage>
</organism>
<evidence type="ECO:0000256" key="4">
    <source>
        <dbReference type="ARBA" id="ARBA00023163"/>
    </source>
</evidence>
<dbReference type="GO" id="GO:0000160">
    <property type="term" value="P:phosphorelay signal transduction system"/>
    <property type="evidence" value="ECO:0007669"/>
    <property type="project" value="InterPro"/>
</dbReference>
<reference evidence="8 9" key="1">
    <citation type="submission" date="2016-04" db="EMBL/GenBank/DDBJ databases">
        <title>Peptidophaga gingivicola gen. nov., sp. nov., isolated from human subgingival plaque.</title>
        <authorList>
            <person name="Beall C.J."/>
            <person name="Mokrzan E.M."/>
            <person name="Griffen A.L."/>
            <person name="Leys E.J."/>
        </authorList>
    </citation>
    <scope>NUCLEOTIDE SEQUENCE [LARGE SCALE GENOMIC DNA]</scope>
    <source>
        <strain evidence="8 9">BA112</strain>
    </source>
</reference>
<evidence type="ECO:0000256" key="2">
    <source>
        <dbReference type="ARBA" id="ARBA00023015"/>
    </source>
</evidence>
<dbReference type="SUPFAM" id="SSF46894">
    <property type="entry name" value="C-terminal effector domain of the bipartite response regulators"/>
    <property type="match status" value="1"/>
</dbReference>
<dbReference type="CDD" id="cd17535">
    <property type="entry name" value="REC_NarL-like"/>
    <property type="match status" value="1"/>
</dbReference>
<evidence type="ECO:0000259" key="7">
    <source>
        <dbReference type="PROSITE" id="PS50110"/>
    </source>
</evidence>
<evidence type="ECO:0000256" key="5">
    <source>
        <dbReference type="PROSITE-ProRule" id="PRU00169"/>
    </source>
</evidence>
<dbReference type="PROSITE" id="PS50043">
    <property type="entry name" value="HTH_LUXR_2"/>
    <property type="match status" value="1"/>
</dbReference>
<dbReference type="PRINTS" id="PR00038">
    <property type="entry name" value="HTHLUXR"/>
</dbReference>
<dbReference type="STRING" id="1823756.A4H34_04635"/>
<accession>A0A179B412</accession>
<dbReference type="Proteomes" id="UP000078368">
    <property type="component" value="Unassembled WGS sequence"/>
</dbReference>
<feature type="domain" description="HTH luxR-type" evidence="6">
    <location>
        <begin position="166"/>
        <end position="231"/>
    </location>
</feature>
<evidence type="ECO:0000259" key="6">
    <source>
        <dbReference type="PROSITE" id="PS50043"/>
    </source>
</evidence>
<evidence type="ECO:0000256" key="1">
    <source>
        <dbReference type="ARBA" id="ARBA00022553"/>
    </source>
</evidence>
<dbReference type="SMART" id="SM00421">
    <property type="entry name" value="HTH_LUXR"/>
    <property type="match status" value="1"/>
</dbReference>
<dbReference type="InterPro" id="IPR039420">
    <property type="entry name" value="WalR-like"/>
</dbReference>